<accession>E4T100</accession>
<name>E4T100_PALPW</name>
<dbReference type="RefSeq" id="WP_013443750.1">
    <property type="nucleotide sequence ID" value="NC_014734.1"/>
</dbReference>
<dbReference type="HOGENOM" id="CLU_1244279_0_0_10"/>
<dbReference type="KEGG" id="ppn:Palpr_0219"/>
<proteinExistence type="predicted"/>
<dbReference type="EMBL" id="CP002345">
    <property type="protein sequence ID" value="ADQ78381.1"/>
    <property type="molecule type" value="Genomic_DNA"/>
</dbReference>
<evidence type="ECO:0000313" key="2">
    <source>
        <dbReference type="Proteomes" id="UP000008718"/>
    </source>
</evidence>
<reference key="1">
    <citation type="submission" date="2010-11" db="EMBL/GenBank/DDBJ databases">
        <title>The complete genome of Paludibacter propionicigenes DSM 17365.</title>
        <authorList>
            <consortium name="US DOE Joint Genome Institute (JGI-PGF)"/>
            <person name="Lucas S."/>
            <person name="Copeland A."/>
            <person name="Lapidus A."/>
            <person name="Bruce D."/>
            <person name="Goodwin L."/>
            <person name="Pitluck S."/>
            <person name="Kyrpides N."/>
            <person name="Mavromatis K."/>
            <person name="Ivanova N."/>
            <person name="Munk A.C."/>
            <person name="Brettin T."/>
            <person name="Detter J.C."/>
            <person name="Han C."/>
            <person name="Tapia R."/>
            <person name="Land M."/>
            <person name="Hauser L."/>
            <person name="Markowitz V."/>
            <person name="Cheng J.-F."/>
            <person name="Hugenholtz P."/>
            <person name="Woyke T."/>
            <person name="Wu D."/>
            <person name="Gronow S."/>
            <person name="Wellnitz S."/>
            <person name="Brambilla E."/>
            <person name="Klenk H.-P."/>
            <person name="Eisen J.A."/>
        </authorList>
    </citation>
    <scope>NUCLEOTIDE SEQUENCE</scope>
    <source>
        <strain>WB4</strain>
    </source>
</reference>
<dbReference type="eggNOG" id="ENOG5032SUD">
    <property type="taxonomic scope" value="Bacteria"/>
</dbReference>
<protein>
    <submittedName>
        <fullName evidence="1">Uncharacterized protein</fullName>
    </submittedName>
</protein>
<dbReference type="Proteomes" id="UP000008718">
    <property type="component" value="Chromosome"/>
</dbReference>
<gene>
    <name evidence="1" type="ordered locus">Palpr_0219</name>
</gene>
<dbReference type="AlphaFoldDB" id="E4T100"/>
<evidence type="ECO:0000313" key="1">
    <source>
        <dbReference type="EMBL" id="ADQ78381.1"/>
    </source>
</evidence>
<organism evidence="1 2">
    <name type="scientific">Paludibacter propionicigenes (strain DSM 17365 / JCM 13257 / WB4)</name>
    <dbReference type="NCBI Taxonomy" id="694427"/>
    <lineage>
        <taxon>Bacteria</taxon>
        <taxon>Pseudomonadati</taxon>
        <taxon>Bacteroidota</taxon>
        <taxon>Bacteroidia</taxon>
        <taxon>Bacteroidales</taxon>
        <taxon>Paludibacteraceae</taxon>
        <taxon>Paludibacter</taxon>
    </lineage>
</organism>
<sequence length="223" mass="24929">MSNSDYIPRSDGEFNSWQESLVSNTEPNVDRWQISREDYATLNVKKSVWDTSYAKASNKQNRTAADVADKKEARADYESYIRSFVAQWLSNNSRVSDSDRTRMGLTVKTGTRTSVAKPETSPVASIDFSTRKRHIVNFADEASPRSKAKPAGVHGCEIYIKVDGEAPKLVSELKYLTTCTASPYEVDFDGDQAGKMAYYWLRWVNTHGESGPWSITASAMIVG</sequence>
<dbReference type="OrthoDB" id="456003at2"/>
<keyword evidence="2" id="KW-1185">Reference proteome</keyword>
<reference evidence="1 2" key="2">
    <citation type="journal article" date="2011" name="Stand. Genomic Sci.">
        <title>Complete genome sequence of Paludibacter propionicigenes type strain (WB4).</title>
        <authorList>
            <person name="Gronow S."/>
            <person name="Munk C."/>
            <person name="Lapidus A."/>
            <person name="Nolan M."/>
            <person name="Lucas S."/>
            <person name="Hammon N."/>
            <person name="Deshpande S."/>
            <person name="Cheng J.F."/>
            <person name="Tapia R."/>
            <person name="Han C."/>
            <person name="Goodwin L."/>
            <person name="Pitluck S."/>
            <person name="Liolios K."/>
            <person name="Ivanova N."/>
            <person name="Mavromatis K."/>
            <person name="Mikhailova N."/>
            <person name="Pati A."/>
            <person name="Chen A."/>
            <person name="Palaniappan K."/>
            <person name="Land M."/>
            <person name="Hauser L."/>
            <person name="Chang Y.J."/>
            <person name="Jeffries C.D."/>
            <person name="Brambilla E."/>
            <person name="Rohde M."/>
            <person name="Goker M."/>
            <person name="Detter J.C."/>
            <person name="Woyke T."/>
            <person name="Bristow J."/>
            <person name="Eisen J.A."/>
            <person name="Markowitz V."/>
            <person name="Hugenholtz P."/>
            <person name="Kyrpides N.C."/>
            <person name="Klenk H.P."/>
        </authorList>
    </citation>
    <scope>NUCLEOTIDE SEQUENCE [LARGE SCALE GENOMIC DNA]</scope>
    <source>
        <strain evidence="2">DSM 17365 / JCM 13257 / WB4</strain>
    </source>
</reference>